<name>A0A923KID3_9BURK</name>
<comment type="subunit">
    <text evidence="2">Homotrimer.</text>
</comment>
<keyword evidence="4" id="KW-1134">Transmembrane beta strand</keyword>
<keyword evidence="5" id="KW-0812">Transmembrane</keyword>
<evidence type="ECO:0000259" key="12">
    <source>
        <dbReference type="Pfam" id="PF13609"/>
    </source>
</evidence>
<feature type="signal peptide" evidence="11">
    <location>
        <begin position="1"/>
        <end position="23"/>
    </location>
</feature>
<keyword evidence="14" id="KW-1185">Reference proteome</keyword>
<evidence type="ECO:0000256" key="11">
    <source>
        <dbReference type="SAM" id="SignalP"/>
    </source>
</evidence>
<keyword evidence="3" id="KW-0813">Transport</keyword>
<dbReference type="InterPro" id="IPR033900">
    <property type="entry name" value="Gram_neg_porin_domain"/>
</dbReference>
<protein>
    <submittedName>
        <fullName evidence="13">Porin</fullName>
    </submittedName>
</protein>
<evidence type="ECO:0000256" key="5">
    <source>
        <dbReference type="ARBA" id="ARBA00022692"/>
    </source>
</evidence>
<proteinExistence type="predicted"/>
<dbReference type="SUPFAM" id="SSF56935">
    <property type="entry name" value="Porins"/>
    <property type="match status" value="1"/>
</dbReference>
<evidence type="ECO:0000256" key="1">
    <source>
        <dbReference type="ARBA" id="ARBA00004571"/>
    </source>
</evidence>
<dbReference type="InterPro" id="IPR023614">
    <property type="entry name" value="Porin_dom_sf"/>
</dbReference>
<dbReference type="InterPro" id="IPR050298">
    <property type="entry name" value="Gram-neg_bact_OMP"/>
</dbReference>
<dbReference type="PANTHER" id="PTHR34501:SF9">
    <property type="entry name" value="MAJOR OUTER MEMBRANE PROTEIN P.IA"/>
    <property type="match status" value="1"/>
</dbReference>
<evidence type="ECO:0000256" key="7">
    <source>
        <dbReference type="ARBA" id="ARBA00023065"/>
    </source>
</evidence>
<evidence type="ECO:0000256" key="2">
    <source>
        <dbReference type="ARBA" id="ARBA00011233"/>
    </source>
</evidence>
<evidence type="ECO:0000256" key="10">
    <source>
        <dbReference type="ARBA" id="ARBA00023237"/>
    </source>
</evidence>
<evidence type="ECO:0000256" key="3">
    <source>
        <dbReference type="ARBA" id="ARBA00022448"/>
    </source>
</evidence>
<evidence type="ECO:0000256" key="9">
    <source>
        <dbReference type="ARBA" id="ARBA00023136"/>
    </source>
</evidence>
<dbReference type="GO" id="GO:0009279">
    <property type="term" value="C:cell outer membrane"/>
    <property type="evidence" value="ECO:0007669"/>
    <property type="project" value="UniProtKB-SubCell"/>
</dbReference>
<dbReference type="RefSeq" id="WP_186912391.1">
    <property type="nucleotide sequence ID" value="NZ_JACOFV010000008.1"/>
</dbReference>
<evidence type="ECO:0000256" key="6">
    <source>
        <dbReference type="ARBA" id="ARBA00022729"/>
    </source>
</evidence>
<keyword evidence="6 11" id="KW-0732">Signal</keyword>
<evidence type="ECO:0000313" key="13">
    <source>
        <dbReference type="EMBL" id="MBC3862467.1"/>
    </source>
</evidence>
<keyword evidence="9" id="KW-0472">Membrane</keyword>
<accession>A0A923KID3</accession>
<sequence>MKCKFNSLVIAVAATLAAGSALAQSTVSVEGLVDMSAGSIKYSGDKAKTLAVNSGGMTTSWLGFKGVEDLGNGMKVDFALTSFLRADTGESGRFSGDTLFSRDANVGISGSFGKVSLGRNLSPNFLPVVIFNPFGDSFNFSPLVLHTWVPNGNFAARTWVNSSAGDSGWSNEIIYTTPNYNGLSANFHYQAGEKAGQTGVNNVGMNVLYFNGPLALTAYYHQVQVGNPTPGAIVDATSSPINYASINYQKSYFVGGSYDLNVAKLFATYSNTKDDSSTSAAMTDKTYSLGAKVPAAGGNILLAYADTKRTGSLVGADLSRDTFSGGYDYDLSKCTDVYAVLMSDKINTADRANSVAVGIRHKF</sequence>
<dbReference type="GO" id="GO:0046930">
    <property type="term" value="C:pore complex"/>
    <property type="evidence" value="ECO:0007669"/>
    <property type="project" value="UniProtKB-KW"/>
</dbReference>
<dbReference type="PANTHER" id="PTHR34501">
    <property type="entry name" value="PROTEIN YDDL-RELATED"/>
    <property type="match status" value="1"/>
</dbReference>
<feature type="chain" id="PRO_5037725596" evidence="11">
    <location>
        <begin position="24"/>
        <end position="363"/>
    </location>
</feature>
<dbReference type="Pfam" id="PF13609">
    <property type="entry name" value="Porin_4"/>
    <property type="match status" value="1"/>
</dbReference>
<dbReference type="CDD" id="cd00342">
    <property type="entry name" value="gram_neg_porins"/>
    <property type="match status" value="1"/>
</dbReference>
<keyword evidence="8" id="KW-0626">Porin</keyword>
<dbReference type="GO" id="GO:0015288">
    <property type="term" value="F:porin activity"/>
    <property type="evidence" value="ECO:0007669"/>
    <property type="project" value="UniProtKB-KW"/>
</dbReference>
<evidence type="ECO:0000256" key="8">
    <source>
        <dbReference type="ARBA" id="ARBA00023114"/>
    </source>
</evidence>
<reference evidence="13" key="1">
    <citation type="submission" date="2020-08" db="EMBL/GenBank/DDBJ databases">
        <title>Novel species isolated from subtropical streams in China.</title>
        <authorList>
            <person name="Lu H."/>
        </authorList>
    </citation>
    <scope>NUCLEOTIDE SEQUENCE</scope>
    <source>
        <strain evidence="13">KACC 12607</strain>
    </source>
</reference>
<comment type="subcellular location">
    <subcellularLocation>
        <location evidence="1">Cell outer membrane</location>
        <topology evidence="1">Multi-pass membrane protein</topology>
    </subcellularLocation>
</comment>
<dbReference type="EMBL" id="JACOFV010000008">
    <property type="protein sequence ID" value="MBC3862467.1"/>
    <property type="molecule type" value="Genomic_DNA"/>
</dbReference>
<evidence type="ECO:0000313" key="14">
    <source>
        <dbReference type="Proteomes" id="UP000634011"/>
    </source>
</evidence>
<dbReference type="GO" id="GO:0006811">
    <property type="term" value="P:monoatomic ion transport"/>
    <property type="evidence" value="ECO:0007669"/>
    <property type="project" value="UniProtKB-KW"/>
</dbReference>
<dbReference type="Gene3D" id="2.40.160.10">
    <property type="entry name" value="Porin"/>
    <property type="match status" value="1"/>
</dbReference>
<dbReference type="Proteomes" id="UP000634011">
    <property type="component" value="Unassembled WGS sequence"/>
</dbReference>
<feature type="domain" description="Porin" evidence="12">
    <location>
        <begin position="12"/>
        <end position="345"/>
    </location>
</feature>
<keyword evidence="7" id="KW-0406">Ion transport</keyword>
<keyword evidence="10" id="KW-0998">Cell outer membrane</keyword>
<evidence type="ECO:0000256" key="4">
    <source>
        <dbReference type="ARBA" id="ARBA00022452"/>
    </source>
</evidence>
<comment type="caution">
    <text evidence="13">The sequence shown here is derived from an EMBL/GenBank/DDBJ whole genome shotgun (WGS) entry which is preliminary data.</text>
</comment>
<gene>
    <name evidence="13" type="ORF">H8K32_10185</name>
</gene>
<dbReference type="AlphaFoldDB" id="A0A923KID3"/>
<organism evidence="13 14">
    <name type="scientific">Undibacterium jejuense</name>
    <dbReference type="NCBI Taxonomy" id="1344949"/>
    <lineage>
        <taxon>Bacteria</taxon>
        <taxon>Pseudomonadati</taxon>
        <taxon>Pseudomonadota</taxon>
        <taxon>Betaproteobacteria</taxon>
        <taxon>Burkholderiales</taxon>
        <taxon>Oxalobacteraceae</taxon>
        <taxon>Undibacterium</taxon>
    </lineage>
</organism>